<organism evidence="1 2">
    <name type="scientific">Priestia megaterium (strain ATCC 14581 / DSM 32 / CCUG 1817 / JCM 2506 / NBRC 15308 / NCIMB 9376 / NCTC 10342 / NRRL B-14308 / VKM B-512 / Ford 19)</name>
    <name type="common">Bacillus megaterium</name>
    <dbReference type="NCBI Taxonomy" id="1348623"/>
    <lineage>
        <taxon>Bacteria</taxon>
        <taxon>Bacillati</taxon>
        <taxon>Bacillota</taxon>
        <taxon>Bacilli</taxon>
        <taxon>Bacillales</taxon>
        <taxon>Bacillaceae</taxon>
        <taxon>Priestia</taxon>
    </lineage>
</organism>
<dbReference type="AlphaFoldDB" id="A0A0B6AL65"/>
<evidence type="ECO:0000313" key="1">
    <source>
        <dbReference type="EMBL" id="AJI21333.1"/>
    </source>
</evidence>
<dbReference type="Proteomes" id="UP000031829">
    <property type="component" value="Chromosome"/>
</dbReference>
<dbReference type="KEGG" id="bmeg:BG04_5083"/>
<evidence type="ECO:0000313" key="2">
    <source>
        <dbReference type="Proteomes" id="UP000031829"/>
    </source>
</evidence>
<proteinExistence type="predicted"/>
<dbReference type="GeneID" id="93643046"/>
<dbReference type="Gene3D" id="4.10.810.10">
    <property type="entry name" value="Virus Scaffolding Protein, Chain A"/>
    <property type="match status" value="1"/>
</dbReference>
<dbReference type="HOGENOM" id="CLU_199532_1_0_9"/>
<dbReference type="SMART" id="SM00914">
    <property type="entry name" value="IDEAL"/>
    <property type="match status" value="1"/>
</dbReference>
<dbReference type="InterPro" id="IPR027393">
    <property type="entry name" value="Virus_scaffolding_prot_C"/>
</dbReference>
<gene>
    <name evidence="1" type="ORF">BG04_5083</name>
</gene>
<dbReference type="Pfam" id="PF08858">
    <property type="entry name" value="IDEAL"/>
    <property type="match status" value="1"/>
</dbReference>
<reference evidence="1 2" key="1">
    <citation type="journal article" date="2015" name="Genome Announc.">
        <title>Complete genome sequences for 35 biothreat assay-relevant bacillus species.</title>
        <authorList>
            <person name="Johnson S.L."/>
            <person name="Daligault H.E."/>
            <person name="Davenport K.W."/>
            <person name="Jaissle J."/>
            <person name="Frey K.G."/>
            <person name="Ladner J.T."/>
            <person name="Broomall S.M."/>
            <person name="Bishop-Lilly K.A."/>
            <person name="Bruce D.C."/>
            <person name="Gibbons H.S."/>
            <person name="Coyne S.R."/>
            <person name="Lo C.C."/>
            <person name="Meincke L."/>
            <person name="Munk A.C."/>
            <person name="Koroleva G.I."/>
            <person name="Rosenzweig C.N."/>
            <person name="Palacios G.F."/>
            <person name="Redden C.L."/>
            <person name="Minogue T.D."/>
            <person name="Chain P.S."/>
        </authorList>
    </citation>
    <scope>NUCLEOTIDE SEQUENCE [LARGE SCALE GENOMIC DNA]</scope>
    <source>
        <strain evidence="2">ATCC 14581 / DSM 32 / JCM 2506 / NBRC 15308 / NCIMB 9376 / NCTC 10342 / NRRL B-14308 / VKM B-512</strain>
    </source>
</reference>
<sequence>MKKNLLNSPQKSNGKVLDALFAEMILDKAIAEFRKAQLKEEIDRTLLMKNKEEFLKLSSELKQIS</sequence>
<dbReference type="EMBL" id="CP009920">
    <property type="protein sequence ID" value="AJI21333.1"/>
    <property type="molecule type" value="Genomic_DNA"/>
</dbReference>
<accession>A0A0B6AL65</accession>
<name>A0A0B6AL65_PRIM2</name>
<dbReference type="InterPro" id="IPR014957">
    <property type="entry name" value="IDEAL_dom"/>
</dbReference>
<dbReference type="RefSeq" id="WP_013057324.1">
    <property type="nucleotide sequence ID" value="NZ_BCVB01000010.1"/>
</dbReference>
<protein>
    <submittedName>
        <fullName evidence="1">IDEAL domain protein</fullName>
    </submittedName>
</protein>